<gene>
    <name evidence="2" type="ORF">LIPSTDRAFT_120196</name>
</gene>
<feature type="signal peptide" evidence="1">
    <location>
        <begin position="1"/>
        <end position="24"/>
    </location>
</feature>
<protein>
    <submittedName>
        <fullName evidence="2">Uncharacterized protein</fullName>
    </submittedName>
</protein>
<accession>A0A1E3PY98</accession>
<reference evidence="2 3" key="1">
    <citation type="journal article" date="2016" name="Proc. Natl. Acad. Sci. U.S.A.">
        <title>Comparative genomics of biotechnologically important yeasts.</title>
        <authorList>
            <person name="Riley R."/>
            <person name="Haridas S."/>
            <person name="Wolfe K.H."/>
            <person name="Lopes M.R."/>
            <person name="Hittinger C.T."/>
            <person name="Goeker M."/>
            <person name="Salamov A.A."/>
            <person name="Wisecaver J.H."/>
            <person name="Long T.M."/>
            <person name="Calvey C.H."/>
            <person name="Aerts A.L."/>
            <person name="Barry K.W."/>
            <person name="Choi C."/>
            <person name="Clum A."/>
            <person name="Coughlan A.Y."/>
            <person name="Deshpande S."/>
            <person name="Douglass A.P."/>
            <person name="Hanson S.J."/>
            <person name="Klenk H.-P."/>
            <person name="LaButti K.M."/>
            <person name="Lapidus A."/>
            <person name="Lindquist E.A."/>
            <person name="Lipzen A.M."/>
            <person name="Meier-Kolthoff J.P."/>
            <person name="Ohm R.A."/>
            <person name="Otillar R.P."/>
            <person name="Pangilinan J.L."/>
            <person name="Peng Y."/>
            <person name="Rokas A."/>
            <person name="Rosa C.A."/>
            <person name="Scheuner C."/>
            <person name="Sibirny A.A."/>
            <person name="Slot J.C."/>
            <person name="Stielow J.B."/>
            <person name="Sun H."/>
            <person name="Kurtzman C.P."/>
            <person name="Blackwell M."/>
            <person name="Grigoriev I.V."/>
            <person name="Jeffries T.W."/>
        </authorList>
    </citation>
    <scope>NUCLEOTIDE SEQUENCE [LARGE SCALE GENOMIC DNA]</scope>
    <source>
        <strain evidence="2 3">NRRL Y-11557</strain>
    </source>
</reference>
<evidence type="ECO:0000313" key="2">
    <source>
        <dbReference type="EMBL" id="ODQ70258.1"/>
    </source>
</evidence>
<evidence type="ECO:0000256" key="1">
    <source>
        <dbReference type="SAM" id="SignalP"/>
    </source>
</evidence>
<evidence type="ECO:0000313" key="3">
    <source>
        <dbReference type="Proteomes" id="UP000094385"/>
    </source>
</evidence>
<feature type="chain" id="PRO_5009134002" evidence="1">
    <location>
        <begin position="25"/>
        <end position="167"/>
    </location>
</feature>
<dbReference type="EMBL" id="KV454301">
    <property type="protein sequence ID" value="ODQ70258.1"/>
    <property type="molecule type" value="Genomic_DNA"/>
</dbReference>
<keyword evidence="3" id="KW-1185">Reference proteome</keyword>
<dbReference type="Proteomes" id="UP000094385">
    <property type="component" value="Unassembled WGS sequence"/>
</dbReference>
<proteinExistence type="predicted"/>
<dbReference type="AlphaFoldDB" id="A0A1E3PY98"/>
<keyword evidence="1" id="KW-0732">Signal</keyword>
<name>A0A1E3PY98_LIPST</name>
<organism evidence="2 3">
    <name type="scientific">Lipomyces starkeyi NRRL Y-11557</name>
    <dbReference type="NCBI Taxonomy" id="675824"/>
    <lineage>
        <taxon>Eukaryota</taxon>
        <taxon>Fungi</taxon>
        <taxon>Dikarya</taxon>
        <taxon>Ascomycota</taxon>
        <taxon>Saccharomycotina</taxon>
        <taxon>Lipomycetes</taxon>
        <taxon>Lipomycetales</taxon>
        <taxon>Lipomycetaceae</taxon>
        <taxon>Lipomyces</taxon>
    </lineage>
</organism>
<sequence>MIVRMSYIFRVIFILLALVCSTSAEFICPAILCLFKGHLKYSPTEIIYWLEEKGSQCDMPFYTMSELGFSNFKSIKLALNDESKGDALIYLYHNRQAEDENVAFVNFEKTAYHFSGSQELDDEKFKEVGGEKVVIDFGSCVKGEYHWAFQVASTEGTIGGYVKRDYF</sequence>